<sequence>MLSSAALTALRSADGNSYDEQIWAANSSRTEPHEGECGTTTQLVRYSQMDDPFIAVLPNDCITGLLRRWTQRPNSSPHATFLSQQETFTNCRAG</sequence>
<dbReference type="EMBL" id="ML733399">
    <property type="protein sequence ID" value="KAB8224467.1"/>
    <property type="molecule type" value="Genomic_DNA"/>
</dbReference>
<keyword evidence="2" id="KW-1185">Reference proteome</keyword>
<accession>A0A5N6F479</accession>
<evidence type="ECO:0000313" key="1">
    <source>
        <dbReference type="EMBL" id="KAB8224467.1"/>
    </source>
</evidence>
<proteinExistence type="predicted"/>
<protein>
    <submittedName>
        <fullName evidence="1">Uncharacterized protein</fullName>
    </submittedName>
</protein>
<evidence type="ECO:0000313" key="2">
    <source>
        <dbReference type="Proteomes" id="UP000326799"/>
    </source>
</evidence>
<organism evidence="1 2">
    <name type="scientific">Aspergillus novoparasiticus</name>
    <dbReference type="NCBI Taxonomy" id="986946"/>
    <lineage>
        <taxon>Eukaryota</taxon>
        <taxon>Fungi</taxon>
        <taxon>Dikarya</taxon>
        <taxon>Ascomycota</taxon>
        <taxon>Pezizomycotina</taxon>
        <taxon>Eurotiomycetes</taxon>
        <taxon>Eurotiomycetidae</taxon>
        <taxon>Eurotiales</taxon>
        <taxon>Aspergillaceae</taxon>
        <taxon>Aspergillus</taxon>
        <taxon>Aspergillus subgen. Circumdati</taxon>
    </lineage>
</organism>
<reference evidence="1 2" key="1">
    <citation type="submission" date="2019-04" db="EMBL/GenBank/DDBJ databases">
        <title>Fungal friends and foes A comparative genomics study of 23 Aspergillus species from section Flavi.</title>
        <authorList>
            <consortium name="DOE Joint Genome Institute"/>
            <person name="Kjaerbolling I."/>
            <person name="Vesth T.C."/>
            <person name="Frisvad J.C."/>
            <person name="Nybo J.L."/>
            <person name="Theobald S."/>
            <person name="Kildgaard S."/>
            <person name="Petersen T.I."/>
            <person name="Kuo A."/>
            <person name="Sato A."/>
            <person name="Lyhne E.K."/>
            <person name="Kogle M.E."/>
            <person name="Wiebenga A."/>
            <person name="Kun R.S."/>
            <person name="Lubbers R.J."/>
            <person name="Makela M.R."/>
            <person name="Barry K."/>
            <person name="Chovatia M."/>
            <person name="Clum A."/>
            <person name="Daum C."/>
            <person name="Haridas S."/>
            <person name="He G."/>
            <person name="LaButti K."/>
            <person name="Lipzen A."/>
            <person name="Mondo S."/>
            <person name="Pangilinan J."/>
            <person name="Riley R."/>
            <person name="Salamov A."/>
            <person name="Simmons B.A."/>
            <person name="Magnuson J.K."/>
            <person name="Henrissat B."/>
            <person name="Mortensen U.H."/>
            <person name="Larsen T.O."/>
            <person name="De vries R.P."/>
            <person name="Grigoriev I.V."/>
            <person name="Machida M."/>
            <person name="Baker S.E."/>
            <person name="Andersen M.R."/>
        </authorList>
    </citation>
    <scope>NUCLEOTIDE SEQUENCE [LARGE SCALE GENOMIC DNA]</scope>
    <source>
        <strain evidence="1 2">CBS 126849</strain>
    </source>
</reference>
<gene>
    <name evidence="1" type="ORF">BDV33DRAFT_154361</name>
</gene>
<dbReference type="Proteomes" id="UP000326799">
    <property type="component" value="Unassembled WGS sequence"/>
</dbReference>
<dbReference type="AlphaFoldDB" id="A0A5N6F479"/>
<name>A0A5N6F479_9EURO</name>